<reference evidence="2" key="1">
    <citation type="submission" date="2017-09" db="EMBL/GenBank/DDBJ databases">
        <title>Depth-based differentiation of microbial function through sediment-hosted aquifers and enrichment of novel symbionts in the deep terrestrial subsurface.</title>
        <authorList>
            <person name="Probst A.J."/>
            <person name="Ladd B."/>
            <person name="Jarett J.K."/>
            <person name="Geller-Mcgrath D.E."/>
            <person name="Sieber C.M.K."/>
            <person name="Emerson J.B."/>
            <person name="Anantharaman K."/>
            <person name="Thomas B.C."/>
            <person name="Malmstrom R."/>
            <person name="Stieglmeier M."/>
            <person name="Klingl A."/>
            <person name="Woyke T."/>
            <person name="Ryan C.M."/>
            <person name="Banfield J.F."/>
        </authorList>
    </citation>
    <scope>NUCLEOTIDE SEQUENCE [LARGE SCALE GENOMIC DNA]</scope>
</reference>
<dbReference type="AlphaFoldDB" id="A0A2H0VZX6"/>
<dbReference type="Proteomes" id="UP000230935">
    <property type="component" value="Unassembled WGS sequence"/>
</dbReference>
<sequence length="106" mass="12138">MRALAIVVNLFEFNINRSRLNMGGYPMAKIQKGRLCMHIPTGQVVTAIVVTTRTAALDQQIDHLWSQVPLAELRLLTRKELREHRRSLRRPVAERIARALAWASLL</sequence>
<dbReference type="EMBL" id="PEZZ01000045">
    <property type="protein sequence ID" value="PIS04636.1"/>
    <property type="molecule type" value="Genomic_DNA"/>
</dbReference>
<organism evidence="1 2">
    <name type="scientific">Candidatus Buchananbacteria bacterium CG10_big_fil_rev_8_21_14_0_10_42_9</name>
    <dbReference type="NCBI Taxonomy" id="1974526"/>
    <lineage>
        <taxon>Bacteria</taxon>
        <taxon>Candidatus Buchananiibacteriota</taxon>
    </lineage>
</organism>
<protein>
    <submittedName>
        <fullName evidence="1">Uncharacterized protein</fullName>
    </submittedName>
</protein>
<comment type="caution">
    <text evidence="1">The sequence shown here is derived from an EMBL/GenBank/DDBJ whole genome shotgun (WGS) entry which is preliminary data.</text>
</comment>
<name>A0A2H0VZX6_9BACT</name>
<gene>
    <name evidence="1" type="ORF">COT81_05430</name>
</gene>
<evidence type="ECO:0000313" key="2">
    <source>
        <dbReference type="Proteomes" id="UP000230935"/>
    </source>
</evidence>
<accession>A0A2H0VZX6</accession>
<proteinExistence type="predicted"/>
<evidence type="ECO:0000313" key="1">
    <source>
        <dbReference type="EMBL" id="PIS04636.1"/>
    </source>
</evidence>